<dbReference type="Proteomes" id="UP001165124">
    <property type="component" value="Unassembled WGS sequence"/>
</dbReference>
<evidence type="ECO:0000313" key="2">
    <source>
        <dbReference type="EMBL" id="GLW66521.1"/>
    </source>
</evidence>
<keyword evidence="1" id="KW-0812">Transmembrane</keyword>
<evidence type="ECO:0000256" key="1">
    <source>
        <dbReference type="SAM" id="Phobius"/>
    </source>
</evidence>
<name>A0A9W6Q0H0_9ACTN</name>
<feature type="transmembrane region" description="Helical" evidence="1">
    <location>
        <begin position="67"/>
        <end position="87"/>
    </location>
</feature>
<feature type="transmembrane region" description="Helical" evidence="1">
    <location>
        <begin position="242"/>
        <end position="262"/>
    </location>
</feature>
<evidence type="ECO:0000313" key="3">
    <source>
        <dbReference type="Proteomes" id="UP001165124"/>
    </source>
</evidence>
<feature type="transmembrane region" description="Helical" evidence="1">
    <location>
        <begin position="26"/>
        <end position="47"/>
    </location>
</feature>
<keyword evidence="1" id="KW-0472">Membrane</keyword>
<dbReference type="RefSeq" id="WP_067909322.1">
    <property type="nucleotide sequence ID" value="NZ_BSRZ01000015.1"/>
</dbReference>
<sequence>MTTAPGITAGRVLAAEWLKLRTLRSAFWTSAAAAVLIGLAALLAWYAVGVWDGLTPEQRKSFALSPLADVTAWAVSLCMAVLGVTAATSEYRSGTIRATCVAVPRRGLVLAAKAGVVGAVGLAVGQVAAFGAFLASSAIIGDRPIDGQDLVLADQAPHLLATGLSVAVFAVLGMALGVLLRSTAGAVVVVVLLWHVLPMLAANLPAPWDARVGSVMLSGLADQIADGSDTPSIYGELLAPPAALALLLAYAVVPLAAAAVAAGRRDV</sequence>
<organism evidence="2 3">
    <name type="scientific">Actinomadura rubrobrunea</name>
    <dbReference type="NCBI Taxonomy" id="115335"/>
    <lineage>
        <taxon>Bacteria</taxon>
        <taxon>Bacillati</taxon>
        <taxon>Actinomycetota</taxon>
        <taxon>Actinomycetes</taxon>
        <taxon>Streptosporangiales</taxon>
        <taxon>Thermomonosporaceae</taxon>
        <taxon>Actinomadura</taxon>
    </lineage>
</organism>
<dbReference type="EMBL" id="BSRZ01000015">
    <property type="protein sequence ID" value="GLW66521.1"/>
    <property type="molecule type" value="Genomic_DNA"/>
</dbReference>
<feature type="transmembrane region" description="Helical" evidence="1">
    <location>
        <begin position="187"/>
        <end position="208"/>
    </location>
</feature>
<keyword evidence="3" id="KW-1185">Reference proteome</keyword>
<dbReference type="AlphaFoldDB" id="A0A9W6Q0H0"/>
<proteinExistence type="predicted"/>
<protein>
    <submittedName>
        <fullName evidence="2">ABC transporter permease</fullName>
    </submittedName>
</protein>
<dbReference type="Pfam" id="PF12730">
    <property type="entry name" value="ABC2_membrane_4"/>
    <property type="match status" value="1"/>
</dbReference>
<feature type="transmembrane region" description="Helical" evidence="1">
    <location>
        <begin position="108"/>
        <end position="139"/>
    </location>
</feature>
<accession>A0A9W6Q0H0</accession>
<comment type="caution">
    <text evidence="2">The sequence shown here is derived from an EMBL/GenBank/DDBJ whole genome shotgun (WGS) entry which is preliminary data.</text>
</comment>
<reference evidence="2" key="1">
    <citation type="submission" date="2023-02" db="EMBL/GenBank/DDBJ databases">
        <title>Actinomadura rubrobrunea NBRC 14622.</title>
        <authorList>
            <person name="Ichikawa N."/>
            <person name="Sato H."/>
            <person name="Tonouchi N."/>
        </authorList>
    </citation>
    <scope>NUCLEOTIDE SEQUENCE</scope>
    <source>
        <strain evidence="2">NBRC 14622</strain>
    </source>
</reference>
<gene>
    <name evidence="2" type="ORF">Arub01_47650</name>
</gene>
<feature type="transmembrane region" description="Helical" evidence="1">
    <location>
        <begin position="159"/>
        <end position="180"/>
    </location>
</feature>
<keyword evidence="1" id="KW-1133">Transmembrane helix</keyword>